<comment type="catalytic activity">
    <reaction evidence="1 6">
        <text>[protein]-peptidylproline (omega=180) = [protein]-peptidylproline (omega=0)</text>
        <dbReference type="Rhea" id="RHEA:16237"/>
        <dbReference type="Rhea" id="RHEA-COMP:10747"/>
        <dbReference type="Rhea" id="RHEA-COMP:10748"/>
        <dbReference type="ChEBI" id="CHEBI:83833"/>
        <dbReference type="ChEBI" id="CHEBI:83834"/>
        <dbReference type="EC" id="5.2.1.8"/>
    </reaction>
</comment>
<dbReference type="AlphaFoldDB" id="A0A1H9VMH5"/>
<dbReference type="PROSITE" id="PS51257">
    <property type="entry name" value="PROKAR_LIPOPROTEIN"/>
    <property type="match status" value="1"/>
</dbReference>
<dbReference type="Gene3D" id="3.10.50.40">
    <property type="match status" value="1"/>
</dbReference>
<evidence type="ECO:0000256" key="5">
    <source>
        <dbReference type="ARBA" id="ARBA00023235"/>
    </source>
</evidence>
<evidence type="ECO:0000256" key="3">
    <source>
        <dbReference type="ARBA" id="ARBA00013194"/>
    </source>
</evidence>
<evidence type="ECO:0000256" key="1">
    <source>
        <dbReference type="ARBA" id="ARBA00000971"/>
    </source>
</evidence>
<evidence type="ECO:0000313" key="8">
    <source>
        <dbReference type="EMBL" id="SES22779.1"/>
    </source>
</evidence>
<dbReference type="OrthoDB" id="9814548at2"/>
<dbReference type="PROSITE" id="PS50059">
    <property type="entry name" value="FKBP_PPIASE"/>
    <property type="match status" value="1"/>
</dbReference>
<keyword evidence="9" id="KW-1185">Reference proteome</keyword>
<proteinExistence type="inferred from homology"/>
<evidence type="ECO:0000256" key="6">
    <source>
        <dbReference type="PROSITE-ProRule" id="PRU00277"/>
    </source>
</evidence>
<keyword evidence="4 6" id="KW-0697">Rotamase</keyword>
<comment type="similarity">
    <text evidence="2">Belongs to the FKBP-type PPIase family.</text>
</comment>
<organism evidence="8 9">
    <name type="scientific">Pedobacter rhizosphaerae</name>
    <dbReference type="NCBI Taxonomy" id="390241"/>
    <lineage>
        <taxon>Bacteria</taxon>
        <taxon>Pseudomonadati</taxon>
        <taxon>Bacteroidota</taxon>
        <taxon>Sphingobacteriia</taxon>
        <taxon>Sphingobacteriales</taxon>
        <taxon>Sphingobacteriaceae</taxon>
        <taxon>Pedobacter</taxon>
    </lineage>
</organism>
<sequence>MKKGIIILFAASLGLTACNRFEKGEGDMVYKIYKSEGKPKIQEGDFVKLNGIQVVETKSNGDSTLVNTYDNERPAFFPISKSMFKGDMVAALKLLGEGDSAVFKLNLDSMAKYSGQPKPTGAKDNYATFTVKIEKVLHKVANEPDSTFEKKKRDFFETEYKALIAKNKANESAKISKYVADNNLKVTTSPSGLQYVIETPGNAERANLTDTVIVDYTGQFTNKKADGKLNVFDTSNAKIAKEAGIYSPMAQYAPRPMPLGQLAQGFIEGVQMIGVGGKIKMILPSKLGYGENGGGPINPFTPLVFDVELKGIKKVNPNAAQPANQLPVTK</sequence>
<dbReference type="EC" id="5.2.1.8" evidence="3 6"/>
<protein>
    <recommendedName>
        <fullName evidence="3 6">peptidylprolyl isomerase</fullName>
        <ecNumber evidence="3 6">5.2.1.8</ecNumber>
    </recommendedName>
</protein>
<dbReference type="Pfam" id="PF00254">
    <property type="entry name" value="FKBP_C"/>
    <property type="match status" value="1"/>
</dbReference>
<dbReference type="SUPFAM" id="SSF54534">
    <property type="entry name" value="FKBP-like"/>
    <property type="match status" value="2"/>
</dbReference>
<accession>A0A1H9VMH5</accession>
<dbReference type="EMBL" id="FOGG01000045">
    <property type="protein sequence ID" value="SES22779.1"/>
    <property type="molecule type" value="Genomic_DNA"/>
</dbReference>
<dbReference type="InterPro" id="IPR001179">
    <property type="entry name" value="PPIase_FKBP_dom"/>
</dbReference>
<dbReference type="GO" id="GO:0003755">
    <property type="term" value="F:peptidyl-prolyl cis-trans isomerase activity"/>
    <property type="evidence" value="ECO:0007669"/>
    <property type="project" value="UniProtKB-KW"/>
</dbReference>
<dbReference type="PANTHER" id="PTHR43811:SF19">
    <property type="entry name" value="39 KDA FK506-BINDING NUCLEAR PROTEIN"/>
    <property type="match status" value="1"/>
</dbReference>
<dbReference type="STRING" id="390241.SAMN04488023_14516"/>
<dbReference type="PANTHER" id="PTHR43811">
    <property type="entry name" value="FKBP-TYPE PEPTIDYL-PROLYL CIS-TRANS ISOMERASE FKPA"/>
    <property type="match status" value="1"/>
</dbReference>
<gene>
    <name evidence="8" type="ORF">SAMN04488023_14516</name>
</gene>
<dbReference type="Proteomes" id="UP000199572">
    <property type="component" value="Unassembled WGS sequence"/>
</dbReference>
<evidence type="ECO:0000259" key="7">
    <source>
        <dbReference type="PROSITE" id="PS50059"/>
    </source>
</evidence>
<keyword evidence="5 6" id="KW-0413">Isomerase</keyword>
<evidence type="ECO:0000256" key="4">
    <source>
        <dbReference type="ARBA" id="ARBA00023110"/>
    </source>
</evidence>
<feature type="domain" description="PPIase FKBP-type" evidence="7">
    <location>
        <begin position="209"/>
        <end position="313"/>
    </location>
</feature>
<evidence type="ECO:0000313" key="9">
    <source>
        <dbReference type="Proteomes" id="UP000199572"/>
    </source>
</evidence>
<dbReference type="InterPro" id="IPR046357">
    <property type="entry name" value="PPIase_dom_sf"/>
</dbReference>
<evidence type="ECO:0000256" key="2">
    <source>
        <dbReference type="ARBA" id="ARBA00006577"/>
    </source>
</evidence>
<name>A0A1H9VMH5_9SPHI</name>
<dbReference type="RefSeq" id="WP_090888951.1">
    <property type="nucleotide sequence ID" value="NZ_FOGG01000045.1"/>
</dbReference>
<reference evidence="8 9" key="1">
    <citation type="submission" date="2016-10" db="EMBL/GenBank/DDBJ databases">
        <authorList>
            <person name="de Groot N.N."/>
        </authorList>
    </citation>
    <scope>NUCLEOTIDE SEQUENCE [LARGE SCALE GENOMIC DNA]</scope>
    <source>
        <strain evidence="8 9">DSM 18610</strain>
    </source>
</reference>